<dbReference type="InterPro" id="IPR011006">
    <property type="entry name" value="CheY-like_superfamily"/>
</dbReference>
<dbReference type="Pfam" id="PF00072">
    <property type="entry name" value="Response_reg"/>
    <property type="match status" value="1"/>
</dbReference>
<dbReference type="RefSeq" id="WP_377786896.1">
    <property type="nucleotide sequence ID" value="NZ_JBHLYQ010000001.1"/>
</dbReference>
<sequence>MAGQPLRLLVVDDHPMVLDGLAAMLAPHKDRVLVVASTTDPDRAAQLVRDSDPDVALVDLRMRTTTGIDLCEALHRVDEDLKVVILTVYDDEQYLFRALQAGAAGYLGKQVRAEELCDALERVAAGETVVDPGLAGRVARSAAHLERGEYWPGAHLGLTQRESEVLGLLVGGHSNRAIAERLTLGEETVKTHVRAILRKLGVTDRTQAVAFAIREGIFR</sequence>
<dbReference type="CDD" id="cd06170">
    <property type="entry name" value="LuxR_C_like"/>
    <property type="match status" value="1"/>
</dbReference>
<proteinExistence type="predicted"/>
<dbReference type="PROSITE" id="PS50110">
    <property type="entry name" value="RESPONSE_REGULATORY"/>
    <property type="match status" value="1"/>
</dbReference>
<dbReference type="CDD" id="cd17535">
    <property type="entry name" value="REC_NarL-like"/>
    <property type="match status" value="1"/>
</dbReference>
<dbReference type="InterPro" id="IPR001789">
    <property type="entry name" value="Sig_transdc_resp-reg_receiver"/>
</dbReference>
<dbReference type="Pfam" id="PF00196">
    <property type="entry name" value="GerE"/>
    <property type="match status" value="1"/>
</dbReference>
<evidence type="ECO:0000259" key="4">
    <source>
        <dbReference type="PROSITE" id="PS50043"/>
    </source>
</evidence>
<dbReference type="SUPFAM" id="SSF46894">
    <property type="entry name" value="C-terminal effector domain of the bipartite response regulators"/>
    <property type="match status" value="1"/>
</dbReference>
<dbReference type="PRINTS" id="PR00038">
    <property type="entry name" value="HTHLUXR"/>
</dbReference>
<gene>
    <name evidence="6" type="ORF">ACFFRE_00130</name>
</gene>
<name>A0ABV6BYT3_9ACTN</name>
<dbReference type="PANTHER" id="PTHR43214">
    <property type="entry name" value="TWO-COMPONENT RESPONSE REGULATOR"/>
    <property type="match status" value="1"/>
</dbReference>
<evidence type="ECO:0000313" key="6">
    <source>
        <dbReference type="EMBL" id="MFC0080565.1"/>
    </source>
</evidence>
<protein>
    <submittedName>
        <fullName evidence="6">Response regulator</fullName>
    </submittedName>
</protein>
<dbReference type="PROSITE" id="PS50043">
    <property type="entry name" value="HTH_LUXR_2"/>
    <property type="match status" value="1"/>
</dbReference>
<dbReference type="SMART" id="SM00421">
    <property type="entry name" value="HTH_LUXR"/>
    <property type="match status" value="1"/>
</dbReference>
<dbReference type="Gene3D" id="3.40.50.2300">
    <property type="match status" value="1"/>
</dbReference>
<accession>A0ABV6BYT3</accession>
<dbReference type="PROSITE" id="PS00622">
    <property type="entry name" value="HTH_LUXR_1"/>
    <property type="match status" value="1"/>
</dbReference>
<evidence type="ECO:0000259" key="5">
    <source>
        <dbReference type="PROSITE" id="PS50110"/>
    </source>
</evidence>
<dbReference type="SUPFAM" id="SSF52172">
    <property type="entry name" value="CheY-like"/>
    <property type="match status" value="1"/>
</dbReference>
<dbReference type="InterPro" id="IPR000792">
    <property type="entry name" value="Tscrpt_reg_LuxR_C"/>
</dbReference>
<dbReference type="InterPro" id="IPR058245">
    <property type="entry name" value="NreC/VraR/RcsB-like_REC"/>
</dbReference>
<reference evidence="6 7" key="1">
    <citation type="submission" date="2024-09" db="EMBL/GenBank/DDBJ databases">
        <authorList>
            <person name="Sun Q."/>
            <person name="Mori K."/>
        </authorList>
    </citation>
    <scope>NUCLEOTIDE SEQUENCE [LARGE SCALE GENOMIC DNA]</scope>
    <source>
        <strain evidence="6 7">JCM 15389</strain>
    </source>
</reference>
<evidence type="ECO:0000256" key="2">
    <source>
        <dbReference type="ARBA" id="ARBA00023125"/>
    </source>
</evidence>
<comment type="caution">
    <text evidence="6">The sequence shown here is derived from an EMBL/GenBank/DDBJ whole genome shotgun (WGS) entry which is preliminary data.</text>
</comment>
<dbReference type="Proteomes" id="UP001589788">
    <property type="component" value="Unassembled WGS sequence"/>
</dbReference>
<evidence type="ECO:0000256" key="1">
    <source>
        <dbReference type="ARBA" id="ARBA00022553"/>
    </source>
</evidence>
<evidence type="ECO:0000256" key="3">
    <source>
        <dbReference type="PROSITE-ProRule" id="PRU00169"/>
    </source>
</evidence>
<evidence type="ECO:0000313" key="7">
    <source>
        <dbReference type="Proteomes" id="UP001589788"/>
    </source>
</evidence>
<organism evidence="6 7">
    <name type="scientific">Aciditerrimonas ferrireducens</name>
    <dbReference type="NCBI Taxonomy" id="667306"/>
    <lineage>
        <taxon>Bacteria</taxon>
        <taxon>Bacillati</taxon>
        <taxon>Actinomycetota</taxon>
        <taxon>Acidimicrobiia</taxon>
        <taxon>Acidimicrobiales</taxon>
        <taxon>Acidimicrobiaceae</taxon>
        <taxon>Aciditerrimonas</taxon>
    </lineage>
</organism>
<feature type="modified residue" description="4-aspartylphosphate" evidence="3">
    <location>
        <position position="59"/>
    </location>
</feature>
<feature type="domain" description="HTH luxR-type" evidence="4">
    <location>
        <begin position="152"/>
        <end position="216"/>
    </location>
</feature>
<keyword evidence="1 3" id="KW-0597">Phosphoprotein</keyword>
<feature type="domain" description="Response regulatory" evidence="5">
    <location>
        <begin position="7"/>
        <end position="124"/>
    </location>
</feature>
<keyword evidence="7" id="KW-1185">Reference proteome</keyword>
<keyword evidence="2" id="KW-0238">DNA-binding</keyword>
<dbReference type="SMART" id="SM00448">
    <property type="entry name" value="REC"/>
    <property type="match status" value="1"/>
</dbReference>
<dbReference type="EMBL" id="JBHLYQ010000001">
    <property type="protein sequence ID" value="MFC0080565.1"/>
    <property type="molecule type" value="Genomic_DNA"/>
</dbReference>
<dbReference type="InterPro" id="IPR016032">
    <property type="entry name" value="Sig_transdc_resp-reg_C-effctor"/>
</dbReference>
<dbReference type="InterPro" id="IPR039420">
    <property type="entry name" value="WalR-like"/>
</dbReference>